<evidence type="ECO:0000313" key="1">
    <source>
        <dbReference type="EMBL" id="KAG2565099.1"/>
    </source>
</evidence>
<evidence type="ECO:0000313" key="2">
    <source>
        <dbReference type="Proteomes" id="UP000823388"/>
    </source>
</evidence>
<reference evidence="1" key="1">
    <citation type="submission" date="2020-05" db="EMBL/GenBank/DDBJ databases">
        <title>WGS assembly of Panicum virgatum.</title>
        <authorList>
            <person name="Lovell J.T."/>
            <person name="Jenkins J."/>
            <person name="Shu S."/>
            <person name="Juenger T.E."/>
            <person name="Schmutz J."/>
        </authorList>
    </citation>
    <scope>NUCLEOTIDE SEQUENCE</scope>
    <source>
        <strain evidence="1">AP13</strain>
    </source>
</reference>
<comment type="caution">
    <text evidence="1">The sequence shown here is derived from an EMBL/GenBank/DDBJ whole genome shotgun (WGS) entry which is preliminary data.</text>
</comment>
<dbReference type="EMBL" id="CM029050">
    <property type="protein sequence ID" value="KAG2565099.1"/>
    <property type="molecule type" value="Genomic_DNA"/>
</dbReference>
<gene>
    <name evidence="1" type="ORF">PVAP13_7NG044767</name>
</gene>
<proteinExistence type="predicted"/>
<sequence length="81" mass="8943">MAELSSQGSRMGAGSRGVLGLLRLRPLVPYREGPLDYEPTVVCVCNRKAPRWILWSDDNPGRRLMGTVASMCAMILSTQHL</sequence>
<protein>
    <submittedName>
        <fullName evidence="1">Uncharacterized protein</fullName>
    </submittedName>
</protein>
<name>A0A8T0PXG1_PANVG</name>
<dbReference type="Proteomes" id="UP000823388">
    <property type="component" value="Chromosome 7N"/>
</dbReference>
<keyword evidence="2" id="KW-1185">Reference proteome</keyword>
<dbReference type="AlphaFoldDB" id="A0A8T0PXG1"/>
<accession>A0A8T0PXG1</accession>
<organism evidence="1 2">
    <name type="scientific">Panicum virgatum</name>
    <name type="common">Blackwell switchgrass</name>
    <dbReference type="NCBI Taxonomy" id="38727"/>
    <lineage>
        <taxon>Eukaryota</taxon>
        <taxon>Viridiplantae</taxon>
        <taxon>Streptophyta</taxon>
        <taxon>Embryophyta</taxon>
        <taxon>Tracheophyta</taxon>
        <taxon>Spermatophyta</taxon>
        <taxon>Magnoliopsida</taxon>
        <taxon>Liliopsida</taxon>
        <taxon>Poales</taxon>
        <taxon>Poaceae</taxon>
        <taxon>PACMAD clade</taxon>
        <taxon>Panicoideae</taxon>
        <taxon>Panicodae</taxon>
        <taxon>Paniceae</taxon>
        <taxon>Panicinae</taxon>
        <taxon>Panicum</taxon>
        <taxon>Panicum sect. Hiantes</taxon>
    </lineage>
</organism>